<dbReference type="EMBL" id="UINC01005952">
    <property type="protein sequence ID" value="SVA24562.1"/>
    <property type="molecule type" value="Genomic_DNA"/>
</dbReference>
<reference evidence="1" key="1">
    <citation type="submission" date="2018-05" db="EMBL/GenBank/DDBJ databases">
        <authorList>
            <person name="Lanie J.A."/>
            <person name="Ng W.-L."/>
            <person name="Kazmierczak K.M."/>
            <person name="Andrzejewski T.M."/>
            <person name="Davidsen T.M."/>
            <person name="Wayne K.J."/>
            <person name="Tettelin H."/>
            <person name="Glass J.I."/>
            <person name="Rusch D."/>
            <person name="Podicherti R."/>
            <person name="Tsui H.-C.T."/>
            <person name="Winkler M.E."/>
        </authorList>
    </citation>
    <scope>NUCLEOTIDE SEQUENCE</scope>
</reference>
<proteinExistence type="predicted"/>
<organism evidence="1">
    <name type="scientific">marine metagenome</name>
    <dbReference type="NCBI Taxonomy" id="408172"/>
    <lineage>
        <taxon>unclassified sequences</taxon>
        <taxon>metagenomes</taxon>
        <taxon>ecological metagenomes</taxon>
    </lineage>
</organism>
<dbReference type="AlphaFoldDB" id="A0A381U8L5"/>
<accession>A0A381U8L5</accession>
<sequence>MRPDKQKVIDEIWDDARVRSFLSKATPTQFGEALPGETDFHLLRNAYYAMRIDDFKRFIDYYIHDGHKLDAKNENGLTLIDYLQPHKKAAPFINALKQAAP</sequence>
<gene>
    <name evidence="1" type="ORF">METZ01_LOCUS77416</name>
</gene>
<dbReference type="NCBIfam" id="NF038106">
    <property type="entry name" value="gamma_NF038106"/>
    <property type="match status" value="1"/>
</dbReference>
<dbReference type="InterPro" id="IPR047742">
    <property type="entry name" value="PA4642-like"/>
</dbReference>
<name>A0A381U8L5_9ZZZZ</name>
<protein>
    <submittedName>
        <fullName evidence="1">Uncharacterized protein</fullName>
    </submittedName>
</protein>
<evidence type="ECO:0000313" key="1">
    <source>
        <dbReference type="EMBL" id="SVA24562.1"/>
    </source>
</evidence>